<dbReference type="AlphaFoldDB" id="A0A194UW90"/>
<evidence type="ECO:0000313" key="3">
    <source>
        <dbReference type="Proteomes" id="UP000078576"/>
    </source>
</evidence>
<keyword evidence="3" id="KW-1185">Reference proteome</keyword>
<dbReference type="STRING" id="694573.A0A194UW90"/>
<organism evidence="2 3">
    <name type="scientific">Cytospora mali</name>
    <name type="common">Apple Valsa canker fungus</name>
    <name type="synonym">Valsa mali</name>
    <dbReference type="NCBI Taxonomy" id="578113"/>
    <lineage>
        <taxon>Eukaryota</taxon>
        <taxon>Fungi</taxon>
        <taxon>Dikarya</taxon>
        <taxon>Ascomycota</taxon>
        <taxon>Pezizomycotina</taxon>
        <taxon>Sordariomycetes</taxon>
        <taxon>Sordariomycetidae</taxon>
        <taxon>Diaporthales</taxon>
        <taxon>Cytosporaceae</taxon>
        <taxon>Cytospora</taxon>
    </lineage>
</organism>
<evidence type="ECO:0000313" key="2">
    <source>
        <dbReference type="EMBL" id="KUI55960.1"/>
    </source>
</evidence>
<dbReference type="Proteomes" id="UP000078576">
    <property type="component" value="Unassembled WGS sequence"/>
</dbReference>
<protein>
    <submittedName>
        <fullName evidence="2">Uncharacterized protein</fullName>
    </submittedName>
</protein>
<dbReference type="EMBL" id="KN714684">
    <property type="protein sequence ID" value="KUI55960.1"/>
    <property type="molecule type" value="Genomic_DNA"/>
</dbReference>
<feature type="region of interest" description="Disordered" evidence="1">
    <location>
        <begin position="88"/>
        <end position="117"/>
    </location>
</feature>
<evidence type="ECO:0000256" key="1">
    <source>
        <dbReference type="SAM" id="MobiDB-lite"/>
    </source>
</evidence>
<reference evidence="3" key="1">
    <citation type="submission" date="2014-12" db="EMBL/GenBank/DDBJ databases">
        <title>Genome Sequence of Valsa Canker Pathogens Uncovers a Specific Adaption of Colonization on Woody Bark.</title>
        <authorList>
            <person name="Yin Z."/>
            <person name="Liu H."/>
            <person name="Gao X."/>
            <person name="Li Z."/>
            <person name="Song N."/>
            <person name="Ke X."/>
            <person name="Dai Q."/>
            <person name="Wu Y."/>
            <person name="Sun Y."/>
            <person name="Xu J.-R."/>
            <person name="Kang Z.K."/>
            <person name="Wang L."/>
            <person name="Huang L."/>
        </authorList>
    </citation>
    <scope>NUCLEOTIDE SEQUENCE [LARGE SCALE GENOMIC DNA]</scope>
    <source>
        <strain evidence="3">SXYL134</strain>
    </source>
</reference>
<feature type="compositionally biased region" description="Low complexity" evidence="1">
    <location>
        <begin position="1"/>
        <end position="14"/>
    </location>
</feature>
<name>A0A194UW90_CYTMA</name>
<dbReference type="OrthoDB" id="3266505at2759"/>
<sequence length="175" mass="19461">MSARLSRRMSAASSPGQYDDDWSQTESRSPTEHPSKRRRTASIRHSGNQEIGLMRDGGEPDRPRFVGSGSGIYFVRTVYDILARSSGTATGVQSQLVPGEDDQLEDAHEPREGVGDQRLQTSPLKPWFTGLKAISKYGTQRFLSYTVLRPLRYSTMSPPAALKAFLPQTQQLCEL</sequence>
<proteinExistence type="predicted"/>
<feature type="region of interest" description="Disordered" evidence="1">
    <location>
        <begin position="1"/>
        <end position="66"/>
    </location>
</feature>
<gene>
    <name evidence="2" type="ORF">VP1G_10780</name>
</gene>
<accession>A0A194UW90</accession>
<feature type="compositionally biased region" description="Basic and acidic residues" evidence="1">
    <location>
        <begin position="105"/>
        <end position="115"/>
    </location>
</feature>